<organism evidence="1 2">
    <name type="scientific">Duganella guangzhouensis</name>
    <dbReference type="NCBI Taxonomy" id="2666084"/>
    <lineage>
        <taxon>Bacteria</taxon>
        <taxon>Pseudomonadati</taxon>
        <taxon>Pseudomonadota</taxon>
        <taxon>Betaproteobacteria</taxon>
        <taxon>Burkholderiales</taxon>
        <taxon>Oxalobacteraceae</taxon>
        <taxon>Telluria group</taxon>
        <taxon>Duganella</taxon>
    </lineage>
</organism>
<protein>
    <submittedName>
        <fullName evidence="1">Uncharacterized protein</fullName>
    </submittedName>
</protein>
<sequence>MRTIIGQLHMKWIRDLDSLYDFLGYVVLRAPDHFPKEDYLRPEEQMTLQKAFYELRTGLDFVEGDFVGKPVKDRLYVLLDESQAAYAAGERHKGAHLLQDLQALVFKK</sequence>
<gene>
    <name evidence="1" type="ORF">GJ699_30320</name>
</gene>
<dbReference type="Proteomes" id="UP000433309">
    <property type="component" value="Unassembled WGS sequence"/>
</dbReference>
<proteinExistence type="predicted"/>
<keyword evidence="2" id="KW-1185">Reference proteome</keyword>
<comment type="caution">
    <text evidence="1">The sequence shown here is derived from an EMBL/GenBank/DDBJ whole genome shotgun (WGS) entry which is preliminary data.</text>
</comment>
<name>A0A6I2LDH2_9BURK</name>
<evidence type="ECO:0000313" key="1">
    <source>
        <dbReference type="EMBL" id="MRW94279.1"/>
    </source>
</evidence>
<dbReference type="RefSeq" id="WP_154383143.1">
    <property type="nucleotide sequence ID" value="NZ_WKJK01000024.1"/>
</dbReference>
<reference evidence="1 2" key="1">
    <citation type="submission" date="2019-11" db="EMBL/GenBank/DDBJ databases">
        <title>Novel species isolated from a subtropical stream in China.</title>
        <authorList>
            <person name="Lu H."/>
        </authorList>
    </citation>
    <scope>NUCLEOTIDE SEQUENCE [LARGE SCALE GENOMIC DNA]</scope>
    <source>
        <strain evidence="1 2">FT80W</strain>
    </source>
</reference>
<accession>A0A6I2LDH2</accession>
<dbReference type="AlphaFoldDB" id="A0A6I2LDH2"/>
<evidence type="ECO:0000313" key="2">
    <source>
        <dbReference type="Proteomes" id="UP000433309"/>
    </source>
</evidence>
<dbReference type="EMBL" id="WKJK01000024">
    <property type="protein sequence ID" value="MRW94279.1"/>
    <property type="molecule type" value="Genomic_DNA"/>
</dbReference>